<dbReference type="Gene3D" id="3.20.10.10">
    <property type="entry name" value="D-amino Acid Aminotransferase, subunit A, domain 2"/>
    <property type="match status" value="1"/>
</dbReference>
<feature type="domain" description="Chorismate-utilising enzyme C-terminal" evidence="1">
    <location>
        <begin position="1"/>
        <end position="139"/>
    </location>
</feature>
<dbReference type="InterPro" id="IPR043131">
    <property type="entry name" value="BCAT-like_N"/>
</dbReference>
<dbReference type="InterPro" id="IPR015890">
    <property type="entry name" value="Chorismate_C"/>
</dbReference>
<dbReference type="SUPFAM" id="SSF56752">
    <property type="entry name" value="D-aminoacid aminotransferase-like PLP-dependent enzymes"/>
    <property type="match status" value="1"/>
</dbReference>
<dbReference type="InterPro" id="IPR043132">
    <property type="entry name" value="BCAT-like_C"/>
</dbReference>
<dbReference type="InterPro" id="IPR005801">
    <property type="entry name" value="ADC_synthase"/>
</dbReference>
<dbReference type="Gene3D" id="3.60.120.10">
    <property type="entry name" value="Anthranilate synthase"/>
    <property type="match status" value="1"/>
</dbReference>
<accession>A0A2M7E8N5</accession>
<dbReference type="GO" id="GO:0000162">
    <property type="term" value="P:L-tryptophan biosynthetic process"/>
    <property type="evidence" value="ECO:0007669"/>
    <property type="project" value="TreeGrafter"/>
</dbReference>
<evidence type="ECO:0000259" key="1">
    <source>
        <dbReference type="Pfam" id="PF00425"/>
    </source>
</evidence>
<protein>
    <recommendedName>
        <fullName evidence="1">Chorismate-utilising enzyme C-terminal domain-containing protein</fullName>
    </recommendedName>
</protein>
<dbReference type="EMBL" id="PETL01000194">
    <property type="protein sequence ID" value="PIV64102.1"/>
    <property type="molecule type" value="Genomic_DNA"/>
</dbReference>
<evidence type="ECO:0000313" key="3">
    <source>
        <dbReference type="Proteomes" id="UP000228886"/>
    </source>
</evidence>
<gene>
    <name evidence="2" type="ORF">COS11_04000</name>
</gene>
<name>A0A2M7E8N5_9BACT</name>
<reference evidence="3" key="1">
    <citation type="submission" date="2017-09" db="EMBL/GenBank/DDBJ databases">
        <title>Depth-based differentiation of microbial function through sediment-hosted aquifers and enrichment of novel symbionts in the deep terrestrial subsurface.</title>
        <authorList>
            <person name="Probst A.J."/>
            <person name="Ladd B."/>
            <person name="Jarett J.K."/>
            <person name="Geller-Mcgrath D.E."/>
            <person name="Sieber C.M.K."/>
            <person name="Emerson J.B."/>
            <person name="Anantharaman K."/>
            <person name="Thomas B.C."/>
            <person name="Malmstrom R."/>
            <person name="Stieglmeier M."/>
            <person name="Klingl A."/>
            <person name="Woyke T."/>
            <person name="Ryan C.M."/>
            <person name="Banfield J.F."/>
        </authorList>
    </citation>
    <scope>NUCLEOTIDE SEQUENCE [LARGE SCALE GENOMIC DNA]</scope>
</reference>
<dbReference type="PRINTS" id="PR00095">
    <property type="entry name" value="ANTSNTHASEI"/>
</dbReference>
<dbReference type="InterPro" id="IPR019999">
    <property type="entry name" value="Anth_synth_I-like"/>
</dbReference>
<organism evidence="2 3">
    <name type="scientific">bacterium (Candidatus Ratteibacteria) CG01_land_8_20_14_3_00_40_19</name>
    <dbReference type="NCBI Taxonomy" id="2014290"/>
    <lineage>
        <taxon>Bacteria</taxon>
        <taxon>Candidatus Ratteibacteria</taxon>
    </lineage>
</organism>
<dbReference type="PANTHER" id="PTHR11236:SF50">
    <property type="entry name" value="AMINODEOXYCHORISMATE SYNTHASE COMPONENT 1"/>
    <property type="match status" value="1"/>
</dbReference>
<dbReference type="SUPFAM" id="SSF56322">
    <property type="entry name" value="ADC synthase"/>
    <property type="match status" value="1"/>
</dbReference>
<sequence>MIVDLLRNDLGVVSQTGSVEVPRIFTVEKYETLFQMTSTVKSILKKNLSLYELFSGIFPSGSVTGAPKIRTMQIIKGLEKEERKVYTGAIGFFTPEKKAVFNVAIRTLFLEGERGEMGIGSGIVQDSDGISEYEECKLKADFLVNPRPEFQLIETMLWSKKTGFFLLKEHLRRLKDSSLYFEFHYNQKHLRALLSELKKQFNAETLYKVRLLLYKDGSISLTHQKLTGVINSAKLATISKFRTSSKALFLRHKTTNRKLYDEEYRKYRKSGYYDVLFRNEKAEITEGAISNIFIKSGKFYYTPPLACGLLNGVYRRYLLNKRPNIKEKVLTLKELKNADKIYLVNSVRGINKIDLVRNTE</sequence>
<evidence type="ECO:0000313" key="2">
    <source>
        <dbReference type="EMBL" id="PIV64102.1"/>
    </source>
</evidence>
<dbReference type="InterPro" id="IPR001544">
    <property type="entry name" value="Aminotrans_IV"/>
</dbReference>
<dbReference type="AlphaFoldDB" id="A0A2M7E8N5"/>
<proteinExistence type="predicted"/>
<dbReference type="Pfam" id="PF00425">
    <property type="entry name" value="Chorismate_bind"/>
    <property type="match status" value="1"/>
</dbReference>
<dbReference type="Pfam" id="PF01063">
    <property type="entry name" value="Aminotran_4"/>
    <property type="match status" value="1"/>
</dbReference>
<dbReference type="InterPro" id="IPR036038">
    <property type="entry name" value="Aminotransferase-like"/>
</dbReference>
<dbReference type="GO" id="GO:0046820">
    <property type="term" value="F:4-amino-4-deoxychorismate synthase activity"/>
    <property type="evidence" value="ECO:0007669"/>
    <property type="project" value="TreeGrafter"/>
</dbReference>
<dbReference type="Gene3D" id="3.30.470.10">
    <property type="match status" value="1"/>
</dbReference>
<comment type="caution">
    <text evidence="2">The sequence shown here is derived from an EMBL/GenBank/DDBJ whole genome shotgun (WGS) entry which is preliminary data.</text>
</comment>
<dbReference type="PANTHER" id="PTHR11236">
    <property type="entry name" value="AMINOBENZOATE/ANTHRANILATE SYNTHASE"/>
    <property type="match status" value="1"/>
</dbReference>
<dbReference type="Proteomes" id="UP000228886">
    <property type="component" value="Unassembled WGS sequence"/>
</dbReference>